<evidence type="ECO:0000256" key="15">
    <source>
        <dbReference type="SAM" id="MobiDB-lite"/>
    </source>
</evidence>
<evidence type="ECO:0000256" key="11">
    <source>
        <dbReference type="PROSITE-ProRule" id="PRU00108"/>
    </source>
</evidence>
<dbReference type="OrthoDB" id="10257567at2759"/>
<feature type="domain" description="CUT" evidence="17">
    <location>
        <begin position="868"/>
        <end position="955"/>
    </location>
</feature>
<feature type="domain" description="CUT" evidence="17">
    <location>
        <begin position="680"/>
        <end position="767"/>
    </location>
</feature>
<feature type="region of interest" description="Disordered" evidence="15">
    <location>
        <begin position="1123"/>
        <end position="1166"/>
    </location>
</feature>
<dbReference type="SUPFAM" id="SSF46689">
    <property type="entry name" value="Homeodomain-like"/>
    <property type="match status" value="1"/>
</dbReference>
<dbReference type="PROSITE" id="PS50071">
    <property type="entry name" value="HOMEOBOX_2"/>
    <property type="match status" value="1"/>
</dbReference>
<dbReference type="Gene3D" id="1.10.10.60">
    <property type="entry name" value="Homeodomain-like"/>
    <property type="match status" value="1"/>
</dbReference>
<dbReference type="PROSITE" id="PS00027">
    <property type="entry name" value="HOMEOBOX_1"/>
    <property type="match status" value="1"/>
</dbReference>
<evidence type="ECO:0000256" key="4">
    <source>
        <dbReference type="ARBA" id="ARBA00022737"/>
    </source>
</evidence>
<keyword evidence="8 11" id="KW-0371">Homeobox</keyword>
<feature type="DNA-binding region" description="Homeobox" evidence="11">
    <location>
        <begin position="994"/>
        <end position="1053"/>
    </location>
</feature>
<evidence type="ECO:0000256" key="5">
    <source>
        <dbReference type="ARBA" id="ARBA00023015"/>
    </source>
</evidence>
<feature type="region of interest" description="Disordered" evidence="15">
    <location>
        <begin position="394"/>
        <end position="458"/>
    </location>
</feature>
<evidence type="ECO:0000256" key="8">
    <source>
        <dbReference type="ARBA" id="ARBA00023155"/>
    </source>
</evidence>
<feature type="compositionally biased region" description="Low complexity" evidence="15">
    <location>
        <begin position="1205"/>
        <end position="1230"/>
    </location>
</feature>
<dbReference type="InterPro" id="IPR001356">
    <property type="entry name" value="HD"/>
</dbReference>
<evidence type="ECO:0000259" key="16">
    <source>
        <dbReference type="PROSITE" id="PS50071"/>
    </source>
</evidence>
<dbReference type="CDD" id="cd00086">
    <property type="entry name" value="homeodomain"/>
    <property type="match status" value="1"/>
</dbReference>
<comment type="similarity">
    <text evidence="2 13">Belongs to the CUT homeobox family.</text>
</comment>
<evidence type="ECO:0000259" key="17">
    <source>
        <dbReference type="PROSITE" id="PS51042"/>
    </source>
</evidence>
<evidence type="ECO:0000256" key="7">
    <source>
        <dbReference type="ARBA" id="ARBA00023125"/>
    </source>
</evidence>
<dbReference type="SMART" id="SM00389">
    <property type="entry name" value="HOX"/>
    <property type="match status" value="1"/>
</dbReference>
<dbReference type="SMART" id="SM01109">
    <property type="entry name" value="CUT"/>
    <property type="match status" value="3"/>
</dbReference>
<evidence type="ECO:0000256" key="1">
    <source>
        <dbReference type="ARBA" id="ARBA00004123"/>
    </source>
</evidence>
<keyword evidence="4" id="KW-0677">Repeat</keyword>
<feature type="coiled-coil region" evidence="14">
    <location>
        <begin position="260"/>
        <end position="352"/>
    </location>
</feature>
<feature type="compositionally biased region" description="Low complexity" evidence="15">
    <location>
        <begin position="434"/>
        <end position="458"/>
    </location>
</feature>
<comment type="subcellular location">
    <subcellularLocation>
        <location evidence="1 11 12">Nucleus</location>
    </subcellularLocation>
</comment>
<reference evidence="18 19" key="1">
    <citation type="submission" date="2020-02" db="EMBL/GenBank/DDBJ databases">
        <authorList>
            <person name="Ferguson B K."/>
        </authorList>
    </citation>
    <scope>NUCLEOTIDE SEQUENCE [LARGE SCALE GENOMIC DNA]</scope>
</reference>
<organism evidence="18 19">
    <name type="scientific">Nesidiocoris tenuis</name>
    <dbReference type="NCBI Taxonomy" id="355587"/>
    <lineage>
        <taxon>Eukaryota</taxon>
        <taxon>Metazoa</taxon>
        <taxon>Ecdysozoa</taxon>
        <taxon>Arthropoda</taxon>
        <taxon>Hexapoda</taxon>
        <taxon>Insecta</taxon>
        <taxon>Pterygota</taxon>
        <taxon>Neoptera</taxon>
        <taxon>Paraneoptera</taxon>
        <taxon>Hemiptera</taxon>
        <taxon>Heteroptera</taxon>
        <taxon>Panheteroptera</taxon>
        <taxon>Cimicomorpha</taxon>
        <taxon>Miridae</taxon>
        <taxon>Dicyphina</taxon>
        <taxon>Nesidiocoris</taxon>
    </lineage>
</organism>
<dbReference type="Pfam" id="PF00046">
    <property type="entry name" value="Homeodomain"/>
    <property type="match status" value="1"/>
</dbReference>
<dbReference type="FunFam" id="1.10.260.40:FF:000027">
    <property type="entry name" value="Homeobox protein cut-like"/>
    <property type="match status" value="1"/>
</dbReference>
<feature type="compositionally biased region" description="Basic and acidic residues" evidence="15">
    <location>
        <begin position="1123"/>
        <end position="1133"/>
    </location>
</feature>
<dbReference type="PANTHER" id="PTHR14043:SF2">
    <property type="entry name" value="HOMEOBOX PROTEIN CUT"/>
    <property type="match status" value="1"/>
</dbReference>
<sequence>MRVPIVIVRNDQAETVKLPTRLFPVDGTFVAGMADSSVRSTAQLGRERPVEKIGNVTQALAEDVIEFFAIRTRFPVRHRSSMPVVLLELALEWQNLAPRRVTMPKVEKIPDWFQGRLLIFCGEPRPITMNKEKKRTIKSRGVQVRFEPICRWCHPTSWAPAWGGAGDRFGFDPRRDRMNQAHVMFQPLILLDQGFQSWHAGVKGEESQFPVEFFPFSLRSPNGHLRLILLRSFPHSCFNIATTSPWQSFSFTTPGVMGRATLAEKEVSALKEQLAVANNQNQSDNKMTNVTQGTDEMMNRSNIELELSAKEREISQLLEDVQRLQTNMGKLQETTANQIARLEEELEHKKQHICRLEARLEAQKDYSDLKRQLSETVGPNTFIAFTTGKVKAEEIREREGDKGVSPPREFSIVNGTTSPVSVEPEREAPHHNHSTTNNNNSTTNNNNTSSTNNNNNPMLPNGLCGLNIGLNNNVLSGAATLNLNDVIKSPFRFDERSPFRFGDDPGCMVGRFGESLIPKGDPMEARLQEMLRYNMDKYANQNLDTLHIARRVRELLSIHNVGQRLFAKYVLGLSQGTVSELLSKPKPWDKLTEKGRDSYRKMHAWACDENAVLLLKSLIPKKGNVILPPEDIGGGSGAAAVSPLQRMASITNALISQPPSQHHHSPSQRPLKAVLPPITQQQFDQFNNLNTEEIVRKVKEQLSQFSISQRLFGESVLGLSQGSVSDLLARPKPWHMLTQKGREPFIRMKMFLEDDNAVHKLVASQYKIAPEKLMRTGGYGINPAAIPHSKNMVGSCGGKYGPNEQFLHNSPMLIPHNTPASAPPPMPPLTPPDVKKCPIPPPQQCHTNTPMQQYPAVKNLHHVSPTVYEMAALTQDLDTQSITTKIKEALLANNIGQKIFGEAVLGLSQGSVSELLSKPKPWHMLSIKGREPFIRMQLWLADSNNIDKLQAIKTERRELNKRRRGSGQQDNSSDTSSNDTSEFYHSSAGSPPSAKKHRVFFSEEQKEALRLAFALDPYPSLATIEFLANELSLVSRTITNWFHNHRMRLKQSSQSEQLNREGQGSGFDPVQFRILLSQRLGIQLPFGSAPFFHSNASEMSNMRPDAPLRGEQGLDLSIKHEYEGEDNESHADSEDSFSGVPETRVPEPRVNRRKPAAPQWVNPDWQQEPEHIINGVCVMQTEDFEREGREETVRIEPTPVPEEPPSSASLETSTDLTSDDSPSKPSVSVKQETKDDKWENQF</sequence>
<dbReference type="Proteomes" id="UP000479000">
    <property type="component" value="Unassembled WGS sequence"/>
</dbReference>
<keyword evidence="19" id="KW-1185">Reference proteome</keyword>
<dbReference type="SUPFAM" id="SSF47413">
    <property type="entry name" value="lambda repressor-like DNA-binding domains"/>
    <property type="match status" value="3"/>
</dbReference>
<dbReference type="GO" id="GO:0000981">
    <property type="term" value="F:DNA-binding transcription factor activity, RNA polymerase II-specific"/>
    <property type="evidence" value="ECO:0007669"/>
    <property type="project" value="InterPro"/>
</dbReference>
<evidence type="ECO:0000256" key="13">
    <source>
        <dbReference type="RuleBase" id="RU361129"/>
    </source>
</evidence>
<keyword evidence="10 11" id="KW-0539">Nucleus</keyword>
<dbReference type="InterPro" id="IPR009057">
    <property type="entry name" value="Homeodomain-like_sf"/>
</dbReference>
<dbReference type="FunFam" id="1.10.10.60:FF:000298">
    <property type="entry name" value="Homeobox protein cut-like"/>
    <property type="match status" value="1"/>
</dbReference>
<name>A0A6H5G090_9HEMI</name>
<dbReference type="InterPro" id="IPR017970">
    <property type="entry name" value="Homeobox_CS"/>
</dbReference>
<feature type="region of interest" description="Disordered" evidence="15">
    <location>
        <begin position="1185"/>
        <end position="1242"/>
    </location>
</feature>
<dbReference type="FunFam" id="1.10.260.40:FF:000004">
    <property type="entry name" value="Cut-like homeobox 1a"/>
    <property type="match status" value="1"/>
</dbReference>
<dbReference type="GO" id="GO:0005634">
    <property type="term" value="C:nucleus"/>
    <property type="evidence" value="ECO:0007669"/>
    <property type="project" value="UniProtKB-SubCell"/>
</dbReference>
<dbReference type="EMBL" id="CADCXU010003306">
    <property type="protein sequence ID" value="CAA9995443.1"/>
    <property type="molecule type" value="Genomic_DNA"/>
</dbReference>
<evidence type="ECO:0000313" key="19">
    <source>
        <dbReference type="Proteomes" id="UP000479000"/>
    </source>
</evidence>
<dbReference type="InterPro" id="IPR010982">
    <property type="entry name" value="Lambda_DNA-bd_dom_sf"/>
</dbReference>
<dbReference type="PANTHER" id="PTHR14043">
    <property type="entry name" value="CCAAT DISPLACEMENT PROTEIN-RELATED"/>
    <property type="match status" value="1"/>
</dbReference>
<dbReference type="AlphaFoldDB" id="A0A6H5G090"/>
<evidence type="ECO:0000256" key="12">
    <source>
        <dbReference type="RuleBase" id="RU000682"/>
    </source>
</evidence>
<dbReference type="Pfam" id="PF02376">
    <property type="entry name" value="CUT"/>
    <property type="match status" value="3"/>
</dbReference>
<keyword evidence="3" id="KW-0597">Phosphoprotein</keyword>
<feature type="compositionally biased region" description="Low complexity" evidence="15">
    <location>
        <begin position="966"/>
        <end position="981"/>
    </location>
</feature>
<evidence type="ECO:0000256" key="2">
    <source>
        <dbReference type="ARBA" id="ARBA00008190"/>
    </source>
</evidence>
<keyword evidence="9 13" id="KW-0804">Transcription</keyword>
<dbReference type="GO" id="GO:0048699">
    <property type="term" value="P:generation of neurons"/>
    <property type="evidence" value="ECO:0007669"/>
    <property type="project" value="UniProtKB-ARBA"/>
</dbReference>
<feature type="compositionally biased region" description="Basic and acidic residues" evidence="15">
    <location>
        <begin position="1231"/>
        <end position="1242"/>
    </location>
</feature>
<gene>
    <name evidence="18" type="ORF">NTEN_LOCUS2234</name>
</gene>
<dbReference type="GO" id="GO:0000977">
    <property type="term" value="F:RNA polymerase II transcription regulatory region sequence-specific DNA binding"/>
    <property type="evidence" value="ECO:0007669"/>
    <property type="project" value="TreeGrafter"/>
</dbReference>
<dbReference type="FunFam" id="1.10.260.40:FF:000010">
    <property type="entry name" value="Cut-like homeobox 1a"/>
    <property type="match status" value="1"/>
</dbReference>
<proteinExistence type="inferred from homology"/>
<dbReference type="PROSITE" id="PS51042">
    <property type="entry name" value="CUT"/>
    <property type="match status" value="3"/>
</dbReference>
<evidence type="ECO:0000256" key="14">
    <source>
        <dbReference type="SAM" id="Coils"/>
    </source>
</evidence>
<feature type="region of interest" description="Disordered" evidence="15">
    <location>
        <begin position="957"/>
        <end position="997"/>
    </location>
</feature>
<accession>A0A6H5G090</accession>
<dbReference type="InterPro" id="IPR003350">
    <property type="entry name" value="CUT_dom"/>
</dbReference>
<evidence type="ECO:0000256" key="6">
    <source>
        <dbReference type="ARBA" id="ARBA00023054"/>
    </source>
</evidence>
<evidence type="ECO:0000256" key="3">
    <source>
        <dbReference type="ARBA" id="ARBA00022553"/>
    </source>
</evidence>
<feature type="domain" description="CUT" evidence="17">
    <location>
        <begin position="534"/>
        <end position="621"/>
    </location>
</feature>
<evidence type="ECO:0000313" key="18">
    <source>
        <dbReference type="EMBL" id="CAA9995443.1"/>
    </source>
</evidence>
<dbReference type="Gene3D" id="1.10.260.40">
    <property type="entry name" value="lambda repressor-like DNA-binding domains"/>
    <property type="match status" value="3"/>
</dbReference>
<feature type="domain" description="Homeobox" evidence="16">
    <location>
        <begin position="992"/>
        <end position="1052"/>
    </location>
</feature>
<evidence type="ECO:0000256" key="10">
    <source>
        <dbReference type="ARBA" id="ARBA00023242"/>
    </source>
</evidence>
<protein>
    <recommendedName>
        <fullName evidence="13">Homeobox protein cut-like</fullName>
    </recommendedName>
</protein>
<keyword evidence="5 13" id="KW-0805">Transcription regulation</keyword>
<keyword evidence="6 14" id="KW-0175">Coiled coil</keyword>
<keyword evidence="7 11" id="KW-0238">DNA-binding</keyword>
<evidence type="ECO:0000256" key="9">
    <source>
        <dbReference type="ARBA" id="ARBA00023163"/>
    </source>
</evidence>